<dbReference type="GO" id="GO:0016020">
    <property type="term" value="C:membrane"/>
    <property type="evidence" value="ECO:0007669"/>
    <property type="project" value="TreeGrafter"/>
</dbReference>
<dbReference type="InterPro" id="IPR022742">
    <property type="entry name" value="Hydrolase_4"/>
</dbReference>
<evidence type="ECO:0000259" key="1">
    <source>
        <dbReference type="Pfam" id="PF12146"/>
    </source>
</evidence>
<sequence length="261" mass="29434">LLMLHGRTWSSVPVFHLLGGQRNRAKGHESRSLMEALHDKKITVYSMDFRGFGGTPNDHTDSVGPDRCVEDVESVLHWLAERHHCSTPEKISLMGWSQGALVAQLAAQRDKPQFSRLILYGSIFDPLVRYPRDPLFIRNKENSTAYNNTFDDAIEDFTIEGTIPPKAATYFAEAALLADPVKAQWKHLYQFNNCDPARVHVPTLVAVGDQDPYAPIHVQQELFTNLGRGNDRTWSILSDADHAVHLLEGRSRFTNVITSFI</sequence>
<keyword evidence="3" id="KW-1185">Reference proteome</keyword>
<dbReference type="Gene3D" id="3.40.50.1820">
    <property type="entry name" value="alpha/beta hydrolase"/>
    <property type="match status" value="1"/>
</dbReference>
<name>A0A1E7FUU6_9STRA</name>
<dbReference type="InParanoid" id="A0A1E7FUU6"/>
<dbReference type="AlphaFoldDB" id="A0A1E7FUU6"/>
<protein>
    <submittedName>
        <fullName evidence="2">Alpha/beta-hydrolase</fullName>
    </submittedName>
</protein>
<proteinExistence type="predicted"/>
<feature type="domain" description="Serine aminopeptidase S33" evidence="1">
    <location>
        <begin position="32"/>
        <end position="245"/>
    </location>
</feature>
<organism evidence="2 3">
    <name type="scientific">Fragilariopsis cylindrus CCMP1102</name>
    <dbReference type="NCBI Taxonomy" id="635003"/>
    <lineage>
        <taxon>Eukaryota</taxon>
        <taxon>Sar</taxon>
        <taxon>Stramenopiles</taxon>
        <taxon>Ochrophyta</taxon>
        <taxon>Bacillariophyta</taxon>
        <taxon>Bacillariophyceae</taxon>
        <taxon>Bacillariophycidae</taxon>
        <taxon>Bacillariales</taxon>
        <taxon>Bacillariaceae</taxon>
        <taxon>Fragilariopsis</taxon>
    </lineage>
</organism>
<dbReference type="PANTHER" id="PTHR43798">
    <property type="entry name" value="MONOACYLGLYCEROL LIPASE"/>
    <property type="match status" value="1"/>
</dbReference>
<dbReference type="GO" id="GO:0016787">
    <property type="term" value="F:hydrolase activity"/>
    <property type="evidence" value="ECO:0007669"/>
    <property type="project" value="UniProtKB-KW"/>
</dbReference>
<dbReference type="KEGG" id="fcy:FRACYDRAFT_150387"/>
<dbReference type="EMBL" id="KV784353">
    <property type="protein sequence ID" value="OEU21919.1"/>
    <property type="molecule type" value="Genomic_DNA"/>
</dbReference>
<dbReference type="Proteomes" id="UP000095751">
    <property type="component" value="Unassembled WGS sequence"/>
</dbReference>
<dbReference type="Pfam" id="PF12146">
    <property type="entry name" value="Hydrolase_4"/>
    <property type="match status" value="1"/>
</dbReference>
<dbReference type="InterPro" id="IPR029058">
    <property type="entry name" value="AB_hydrolase_fold"/>
</dbReference>
<dbReference type="SUPFAM" id="SSF53474">
    <property type="entry name" value="alpha/beta-Hydrolases"/>
    <property type="match status" value="1"/>
</dbReference>
<dbReference type="PANTHER" id="PTHR43798:SF33">
    <property type="entry name" value="HYDROLASE, PUTATIVE (AFU_ORTHOLOGUE AFUA_2G14860)-RELATED"/>
    <property type="match status" value="1"/>
</dbReference>
<dbReference type="OrthoDB" id="408373at2759"/>
<keyword evidence="2" id="KW-0378">Hydrolase</keyword>
<accession>A0A1E7FUU6</accession>
<dbReference type="InterPro" id="IPR050266">
    <property type="entry name" value="AB_hydrolase_sf"/>
</dbReference>
<feature type="non-terminal residue" evidence="2">
    <location>
        <position position="1"/>
    </location>
</feature>
<gene>
    <name evidence="2" type="ORF">FRACYDRAFT_150387</name>
</gene>
<feature type="non-terminal residue" evidence="2">
    <location>
        <position position="261"/>
    </location>
</feature>
<evidence type="ECO:0000313" key="3">
    <source>
        <dbReference type="Proteomes" id="UP000095751"/>
    </source>
</evidence>
<evidence type="ECO:0000313" key="2">
    <source>
        <dbReference type="EMBL" id="OEU21919.1"/>
    </source>
</evidence>
<reference evidence="2 3" key="1">
    <citation type="submission" date="2016-09" db="EMBL/GenBank/DDBJ databases">
        <title>Extensive genetic diversity and differential bi-allelic expression allows diatom success in the polar Southern Ocean.</title>
        <authorList>
            <consortium name="DOE Joint Genome Institute"/>
            <person name="Mock T."/>
            <person name="Otillar R.P."/>
            <person name="Strauss J."/>
            <person name="Dupont C."/>
            <person name="Frickenhaus S."/>
            <person name="Maumus F."/>
            <person name="Mcmullan M."/>
            <person name="Sanges R."/>
            <person name="Schmutz J."/>
            <person name="Toseland A."/>
            <person name="Valas R."/>
            <person name="Veluchamy A."/>
            <person name="Ward B.J."/>
            <person name="Allen A."/>
            <person name="Barry K."/>
            <person name="Falciatore A."/>
            <person name="Ferrante M."/>
            <person name="Fortunato A.E."/>
            <person name="Gloeckner G."/>
            <person name="Gruber A."/>
            <person name="Hipkin R."/>
            <person name="Janech M."/>
            <person name="Kroth P."/>
            <person name="Leese F."/>
            <person name="Lindquist E."/>
            <person name="Lyon B.R."/>
            <person name="Martin J."/>
            <person name="Mayer C."/>
            <person name="Parker M."/>
            <person name="Quesneville H."/>
            <person name="Raymond J."/>
            <person name="Uhlig C."/>
            <person name="Valentin K.U."/>
            <person name="Worden A.Z."/>
            <person name="Armbrust E.V."/>
            <person name="Bowler C."/>
            <person name="Green B."/>
            <person name="Moulton V."/>
            <person name="Van Oosterhout C."/>
            <person name="Grigoriev I."/>
        </authorList>
    </citation>
    <scope>NUCLEOTIDE SEQUENCE [LARGE SCALE GENOMIC DNA]</scope>
    <source>
        <strain evidence="2 3">CCMP1102</strain>
    </source>
</reference>